<accession>A0A484G997</accession>
<protein>
    <recommendedName>
        <fullName evidence="5">Secreted protein</fullName>
    </recommendedName>
</protein>
<dbReference type="Proteomes" id="UP000014480">
    <property type="component" value="Unassembled WGS sequence"/>
</dbReference>
<organism evidence="3 4">
    <name type="scientific">Colletotrichum orbiculare (strain 104-T / ATCC 96160 / CBS 514.97 / LARS 414 / MAFF 240422)</name>
    <name type="common">Cucumber anthracnose fungus</name>
    <name type="synonym">Colletotrichum lagenarium</name>
    <dbReference type="NCBI Taxonomy" id="1213857"/>
    <lineage>
        <taxon>Eukaryota</taxon>
        <taxon>Fungi</taxon>
        <taxon>Dikarya</taxon>
        <taxon>Ascomycota</taxon>
        <taxon>Pezizomycotina</taxon>
        <taxon>Sordariomycetes</taxon>
        <taxon>Hypocreomycetidae</taxon>
        <taxon>Glomerellales</taxon>
        <taxon>Glomerellaceae</taxon>
        <taxon>Colletotrichum</taxon>
        <taxon>Colletotrichum orbiculare species complex</taxon>
    </lineage>
</organism>
<reference evidence="4" key="1">
    <citation type="journal article" date="2013" name="New Phytol.">
        <title>Comparative genomic and transcriptomic analyses reveal the hemibiotrophic stage shift of Colletotrichum fungi.</title>
        <authorList>
            <person name="Gan P."/>
            <person name="Ikeda K."/>
            <person name="Irieda H."/>
            <person name="Narusaka M."/>
            <person name="O'Connell R.J."/>
            <person name="Narusaka Y."/>
            <person name="Takano Y."/>
            <person name="Kubo Y."/>
            <person name="Shirasu K."/>
        </authorList>
    </citation>
    <scope>NUCLEOTIDE SEQUENCE [LARGE SCALE GENOMIC DNA]</scope>
    <source>
        <strain evidence="4">104-T / ATCC 96160 / CBS 514.97 / LARS 414 / MAFF 240422</strain>
    </source>
</reference>
<keyword evidence="2" id="KW-0732">Signal</keyword>
<evidence type="ECO:0000313" key="3">
    <source>
        <dbReference type="EMBL" id="TDZ26207.1"/>
    </source>
</evidence>
<evidence type="ECO:0000256" key="1">
    <source>
        <dbReference type="SAM" id="MobiDB-lite"/>
    </source>
</evidence>
<dbReference type="EMBL" id="AMCV02000001">
    <property type="protein sequence ID" value="TDZ26207.1"/>
    <property type="molecule type" value="Genomic_DNA"/>
</dbReference>
<name>A0A484G997_COLOR</name>
<evidence type="ECO:0000313" key="4">
    <source>
        <dbReference type="Proteomes" id="UP000014480"/>
    </source>
</evidence>
<feature type="chain" id="PRO_5019770352" description="Secreted protein" evidence="2">
    <location>
        <begin position="20"/>
        <end position="73"/>
    </location>
</feature>
<feature type="signal peptide" evidence="2">
    <location>
        <begin position="1"/>
        <end position="19"/>
    </location>
</feature>
<evidence type="ECO:0008006" key="5">
    <source>
        <dbReference type="Google" id="ProtNLM"/>
    </source>
</evidence>
<sequence length="73" mass="8249">MFCLIDYWFFLLTFRLINNQPLLCCRLPADTSVPHDILQSHKPPRPRHGSSTPTQQKLLGKDITAIGIVSDTA</sequence>
<feature type="region of interest" description="Disordered" evidence="1">
    <location>
        <begin position="36"/>
        <end position="56"/>
    </location>
</feature>
<dbReference type="AlphaFoldDB" id="A0A484G997"/>
<comment type="caution">
    <text evidence="3">The sequence shown here is derived from an EMBL/GenBank/DDBJ whole genome shotgun (WGS) entry which is preliminary data.</text>
</comment>
<reference evidence="4" key="2">
    <citation type="journal article" date="2019" name="Mol. Plant Microbe Interact.">
        <title>Genome sequence resources for four phytopathogenic fungi from the Colletotrichum orbiculare species complex.</title>
        <authorList>
            <person name="Gan P."/>
            <person name="Tsushima A."/>
            <person name="Narusaka M."/>
            <person name="Narusaka Y."/>
            <person name="Takano Y."/>
            <person name="Kubo Y."/>
            <person name="Shirasu K."/>
        </authorList>
    </citation>
    <scope>GENOME REANNOTATION</scope>
    <source>
        <strain evidence="4">104-T / ATCC 96160 / CBS 514.97 / LARS 414 / MAFF 240422</strain>
    </source>
</reference>
<gene>
    <name evidence="3" type="ORF">Cob_v000181</name>
</gene>
<keyword evidence="4" id="KW-1185">Reference proteome</keyword>
<evidence type="ECO:0000256" key="2">
    <source>
        <dbReference type="SAM" id="SignalP"/>
    </source>
</evidence>
<proteinExistence type="predicted"/>